<dbReference type="PANTHER" id="PTHR46206">
    <property type="entry name" value="CYTOCHROME P450"/>
    <property type="match status" value="1"/>
</dbReference>
<evidence type="ECO:0000313" key="10">
    <source>
        <dbReference type="EMBL" id="PVU86310.1"/>
    </source>
</evidence>
<dbReference type="PANTHER" id="PTHR46206:SF5">
    <property type="entry name" value="P450, PUTATIVE (EUROFUNG)-RELATED"/>
    <property type="match status" value="1"/>
</dbReference>
<evidence type="ECO:0000256" key="3">
    <source>
        <dbReference type="ARBA" id="ARBA00010617"/>
    </source>
</evidence>
<evidence type="ECO:0000256" key="8">
    <source>
        <dbReference type="ARBA" id="ARBA00023033"/>
    </source>
</evidence>
<evidence type="ECO:0000256" key="6">
    <source>
        <dbReference type="ARBA" id="ARBA00022723"/>
    </source>
</evidence>
<evidence type="ECO:0000256" key="4">
    <source>
        <dbReference type="ARBA" id="ARBA00022617"/>
    </source>
</evidence>
<dbReference type="STRING" id="133385.A0A2T9Y1W0"/>
<comment type="subcellular location">
    <subcellularLocation>
        <location evidence="2">Membrane</location>
    </subcellularLocation>
</comment>
<evidence type="ECO:0000256" key="9">
    <source>
        <dbReference type="ARBA" id="ARBA00023136"/>
    </source>
</evidence>
<name>A0A2T9Y1W0_9FUNG</name>
<dbReference type="InterPro" id="IPR036396">
    <property type="entry name" value="Cyt_P450_sf"/>
</dbReference>
<dbReference type="Proteomes" id="UP000245383">
    <property type="component" value="Unassembled WGS sequence"/>
</dbReference>
<evidence type="ECO:0000256" key="7">
    <source>
        <dbReference type="ARBA" id="ARBA00022989"/>
    </source>
</evidence>
<dbReference type="InterPro" id="IPR001128">
    <property type="entry name" value="Cyt_P450"/>
</dbReference>
<proteinExistence type="inferred from homology"/>
<keyword evidence="4" id="KW-0349">Heme</keyword>
<gene>
    <name evidence="10" type="ORF">BB561_006746</name>
</gene>
<dbReference type="GO" id="GO:0016705">
    <property type="term" value="F:oxidoreductase activity, acting on paired donors, with incorporation or reduction of molecular oxygen"/>
    <property type="evidence" value="ECO:0007669"/>
    <property type="project" value="InterPro"/>
</dbReference>
<evidence type="ECO:0000256" key="5">
    <source>
        <dbReference type="ARBA" id="ARBA00022692"/>
    </source>
</evidence>
<keyword evidence="5" id="KW-0812">Transmembrane</keyword>
<dbReference type="Pfam" id="PF00067">
    <property type="entry name" value="p450"/>
    <property type="match status" value="1"/>
</dbReference>
<sequence>MLAIEQVGIIKKYGFKINEAQLDDMIYLDASLKESIRLTQRTVCERKVENDYVFSNGSVIKKGSIVKFDLFSHSRDKRIHGIDPHSFVPERNLLNKTKLSDVSLSSFTWSVGEHKCPAIGYSITQLKIVAAIFIRYFQIGQASNLNAEHKGYKMLNTIRHVNAELYLKPHNILEYNLT</sequence>
<dbReference type="Gene3D" id="1.10.630.10">
    <property type="entry name" value="Cytochrome P450"/>
    <property type="match status" value="1"/>
</dbReference>
<evidence type="ECO:0000256" key="2">
    <source>
        <dbReference type="ARBA" id="ARBA00004370"/>
    </source>
</evidence>
<dbReference type="EMBL" id="MBFR01000693">
    <property type="protein sequence ID" value="PVU86310.1"/>
    <property type="molecule type" value="Genomic_DNA"/>
</dbReference>
<organism evidence="10 11">
    <name type="scientific">Smittium simulii</name>
    <dbReference type="NCBI Taxonomy" id="133385"/>
    <lineage>
        <taxon>Eukaryota</taxon>
        <taxon>Fungi</taxon>
        <taxon>Fungi incertae sedis</taxon>
        <taxon>Zoopagomycota</taxon>
        <taxon>Kickxellomycotina</taxon>
        <taxon>Harpellomycetes</taxon>
        <taxon>Harpellales</taxon>
        <taxon>Legeriomycetaceae</taxon>
        <taxon>Smittium</taxon>
    </lineage>
</organism>
<evidence type="ECO:0000256" key="1">
    <source>
        <dbReference type="ARBA" id="ARBA00001971"/>
    </source>
</evidence>
<dbReference type="SUPFAM" id="SSF48264">
    <property type="entry name" value="Cytochrome P450"/>
    <property type="match status" value="1"/>
</dbReference>
<keyword evidence="8" id="KW-0560">Oxidoreductase</keyword>
<keyword evidence="9" id="KW-0472">Membrane</keyword>
<dbReference type="OrthoDB" id="1844152at2759"/>
<comment type="cofactor">
    <cofactor evidence="1">
        <name>heme</name>
        <dbReference type="ChEBI" id="CHEBI:30413"/>
    </cofactor>
</comment>
<dbReference type="GO" id="GO:0016020">
    <property type="term" value="C:membrane"/>
    <property type="evidence" value="ECO:0007669"/>
    <property type="project" value="UniProtKB-SubCell"/>
</dbReference>
<keyword evidence="11" id="KW-1185">Reference proteome</keyword>
<dbReference type="GO" id="GO:0004497">
    <property type="term" value="F:monooxygenase activity"/>
    <property type="evidence" value="ECO:0007669"/>
    <property type="project" value="UniProtKB-KW"/>
</dbReference>
<keyword evidence="7" id="KW-1133">Transmembrane helix</keyword>
<comment type="similarity">
    <text evidence="3">Belongs to the cytochrome P450 family.</text>
</comment>
<accession>A0A2T9Y1W0</accession>
<keyword evidence="8" id="KW-0503">Monooxygenase</keyword>
<reference evidence="10 11" key="1">
    <citation type="journal article" date="2018" name="MBio">
        <title>Comparative Genomics Reveals the Core Gene Toolbox for the Fungus-Insect Symbiosis.</title>
        <authorList>
            <person name="Wang Y."/>
            <person name="Stata M."/>
            <person name="Wang W."/>
            <person name="Stajich J.E."/>
            <person name="White M.M."/>
            <person name="Moncalvo J.M."/>
        </authorList>
    </citation>
    <scope>NUCLEOTIDE SEQUENCE [LARGE SCALE GENOMIC DNA]</scope>
    <source>
        <strain evidence="10 11">SWE-8-4</strain>
    </source>
</reference>
<evidence type="ECO:0000313" key="11">
    <source>
        <dbReference type="Proteomes" id="UP000245383"/>
    </source>
</evidence>
<dbReference type="AlphaFoldDB" id="A0A2T9Y1W0"/>
<dbReference type="GO" id="GO:0020037">
    <property type="term" value="F:heme binding"/>
    <property type="evidence" value="ECO:0007669"/>
    <property type="project" value="InterPro"/>
</dbReference>
<protein>
    <recommendedName>
        <fullName evidence="12">Cytochrome P450</fullName>
    </recommendedName>
</protein>
<keyword evidence="4" id="KW-0408">Iron</keyword>
<evidence type="ECO:0008006" key="12">
    <source>
        <dbReference type="Google" id="ProtNLM"/>
    </source>
</evidence>
<comment type="caution">
    <text evidence="10">The sequence shown here is derived from an EMBL/GenBank/DDBJ whole genome shotgun (WGS) entry which is preliminary data.</text>
</comment>
<dbReference type="GO" id="GO:0005506">
    <property type="term" value="F:iron ion binding"/>
    <property type="evidence" value="ECO:0007669"/>
    <property type="project" value="InterPro"/>
</dbReference>
<keyword evidence="6" id="KW-0479">Metal-binding</keyword>